<feature type="compositionally biased region" description="Gly residues" evidence="1">
    <location>
        <begin position="893"/>
        <end position="902"/>
    </location>
</feature>
<evidence type="ECO:0000256" key="1">
    <source>
        <dbReference type="SAM" id="MobiDB-lite"/>
    </source>
</evidence>
<evidence type="ECO:0000313" key="3">
    <source>
        <dbReference type="Proteomes" id="UP001431783"/>
    </source>
</evidence>
<evidence type="ECO:0000313" key="2">
    <source>
        <dbReference type="EMBL" id="KAK9874856.1"/>
    </source>
</evidence>
<feature type="compositionally biased region" description="Polar residues" evidence="1">
    <location>
        <begin position="581"/>
        <end position="593"/>
    </location>
</feature>
<protein>
    <submittedName>
        <fullName evidence="2">Uncharacterized protein</fullName>
    </submittedName>
</protein>
<feature type="region of interest" description="Disordered" evidence="1">
    <location>
        <begin position="197"/>
        <end position="243"/>
    </location>
</feature>
<dbReference type="EMBL" id="JARQZJ010000032">
    <property type="protein sequence ID" value="KAK9874856.1"/>
    <property type="molecule type" value="Genomic_DNA"/>
</dbReference>
<feature type="compositionally biased region" description="Basic and acidic residues" evidence="1">
    <location>
        <begin position="662"/>
        <end position="671"/>
    </location>
</feature>
<feature type="region of interest" description="Disordered" evidence="1">
    <location>
        <begin position="845"/>
        <end position="925"/>
    </location>
</feature>
<keyword evidence="3" id="KW-1185">Reference proteome</keyword>
<dbReference type="AlphaFoldDB" id="A0AAW1TTG2"/>
<sequence length="996" mass="110798">MYLETIQEETSDDLQSDSDLSEARYSPVGWLATDSEAGSVICVEKEPADCESDREFECPAKRRRQDNTLLTVNVDDDYQSLSRSSSLLQFETLEKQCQETCNSSPSVYSQFSFDSLDVQRKANVSPDSLDRVQSDGEHESDYYKTLKIDVPRKKDIKAFFEDGHGFGGSDSSDSDGTLGRSRSFDHLRSWRSFDSLPTLSSSQPKAKDEVSVENLSEDSGYSDHLCNNSKYNPATSPGMKSTNSELSRFDVFENKPAKSKNNLAGFDAYDGDGFQSFSGNFGTSYQDLSVFDKYDVDVLENHRSPLIDRFLRRRVGGVQNEDSSVTKILNIEKSQECGLSSKYNCASASEPNLLAAGAVSTSQSVENLHVNSAKKSGNFLDNSVCACSVPKDLNLVVNIESGNSWSFDTRTESVAAKNFDIADLTLENLRIDVEDRSNCSSFHSSNPSEFLSSREASRIEEDMSSFRREGSYAEAMANRVDLSDDENSLVTKSILKRPRSTMEDFDRKILKAISEQSIQSLGNSRPNLLEPVYQTGYSDTISKQNRFFTSTPNVSVLSRQQSNNYEKEERRRSTYDVRRNGSITNGSASTSGMSDFDEKTLTSAKSLADSTSSKGVHFNPLVDELNWRDDATESTETMERESSYSLQSSPDREMSPPSPTPVEHKNLEGPERMSLSQPDLLDEKREFIESLKYFQSSLTKSQPDMSQKAKRRGSLLMKKDKDGCLIKAYVDGDGIRYQHTHLDLDNVYSNKPPTTSERSHVGLSNTESMQAKPVVGMASRVRDAAPRKEKGKFGGFFSRLASFRFSARKDSAKKKNGNVANKQNAPIDLSIAPHMRPATKDDYIYIPLKGPSTENNNRHKEEDEKPRVKVSGKPPVPRAPPRVVGASVKRDGGGATQQGGGADSHERRRRRTIDSGSRPRPMEPMGLIETDLDTEVTVVTDGADVKTRSLLNLGAAQPTGTARLQLSTAPREAHRPHKSMEFLLDKENIKVVEYYV</sequence>
<feature type="region of interest" description="Disordered" evidence="1">
    <location>
        <begin position="632"/>
        <end position="676"/>
    </location>
</feature>
<feature type="compositionally biased region" description="Basic and acidic residues" evidence="1">
    <location>
        <begin position="565"/>
        <end position="579"/>
    </location>
</feature>
<proteinExistence type="predicted"/>
<name>A0AAW1TTG2_9CUCU</name>
<dbReference type="Proteomes" id="UP001431783">
    <property type="component" value="Unassembled WGS sequence"/>
</dbReference>
<feature type="compositionally biased region" description="Basic and acidic residues" evidence="1">
    <location>
        <begin position="632"/>
        <end position="642"/>
    </location>
</feature>
<reference evidence="2 3" key="1">
    <citation type="submission" date="2023-03" db="EMBL/GenBank/DDBJ databases">
        <title>Genome insight into feeding habits of ladybird beetles.</title>
        <authorList>
            <person name="Li H.-S."/>
            <person name="Huang Y.-H."/>
            <person name="Pang H."/>
        </authorList>
    </citation>
    <scope>NUCLEOTIDE SEQUENCE [LARGE SCALE GENOMIC DNA]</scope>
    <source>
        <strain evidence="2">SYSU_2023b</strain>
        <tissue evidence="2">Whole body</tissue>
    </source>
</reference>
<gene>
    <name evidence="2" type="ORF">WA026_005672</name>
</gene>
<feature type="compositionally biased region" description="Acidic residues" evidence="1">
    <location>
        <begin position="1"/>
        <end position="20"/>
    </location>
</feature>
<comment type="caution">
    <text evidence="2">The sequence shown here is derived from an EMBL/GenBank/DDBJ whole genome shotgun (WGS) entry which is preliminary data.</text>
</comment>
<feature type="region of interest" description="Disordered" evidence="1">
    <location>
        <begin position="1"/>
        <end position="21"/>
    </location>
</feature>
<feature type="region of interest" description="Disordered" evidence="1">
    <location>
        <begin position="558"/>
        <end position="596"/>
    </location>
</feature>
<feature type="compositionally biased region" description="Basic and acidic residues" evidence="1">
    <location>
        <begin position="856"/>
        <end position="867"/>
    </location>
</feature>
<organism evidence="2 3">
    <name type="scientific">Henosepilachna vigintioctopunctata</name>
    <dbReference type="NCBI Taxonomy" id="420089"/>
    <lineage>
        <taxon>Eukaryota</taxon>
        <taxon>Metazoa</taxon>
        <taxon>Ecdysozoa</taxon>
        <taxon>Arthropoda</taxon>
        <taxon>Hexapoda</taxon>
        <taxon>Insecta</taxon>
        <taxon>Pterygota</taxon>
        <taxon>Neoptera</taxon>
        <taxon>Endopterygota</taxon>
        <taxon>Coleoptera</taxon>
        <taxon>Polyphaga</taxon>
        <taxon>Cucujiformia</taxon>
        <taxon>Coccinelloidea</taxon>
        <taxon>Coccinellidae</taxon>
        <taxon>Epilachninae</taxon>
        <taxon>Epilachnini</taxon>
        <taxon>Henosepilachna</taxon>
    </lineage>
</organism>
<accession>A0AAW1TTG2</accession>
<feature type="compositionally biased region" description="Polar residues" evidence="1">
    <location>
        <begin position="213"/>
        <end position="243"/>
    </location>
</feature>